<sequence length="203" mass="23961">MACFYFPFFDIDIFNIKMQYKNSCKESVSPAKDILLGDNTMEKEKLFPLLNLNPIKVKLMDREEGEGWDRETVDRVEIMYRRFLYLASISADDSLPICPNREVDKFWHQHILDTQKYADDCQQFFGRFLHHFPYFGMRGDDDVATLSEAFEATCRLYEETFGEPYVDQTESAQRCDVTCRSNCQVTCSNRISFEERPRLREVS</sequence>
<evidence type="ECO:0008006" key="3">
    <source>
        <dbReference type="Google" id="ProtNLM"/>
    </source>
</evidence>
<comment type="caution">
    <text evidence="1">The sequence shown here is derived from an EMBL/GenBank/DDBJ whole genome shotgun (WGS) entry which is preliminary data.</text>
</comment>
<evidence type="ECO:0000313" key="2">
    <source>
        <dbReference type="Proteomes" id="UP000230906"/>
    </source>
</evidence>
<dbReference type="InterPro" id="IPR009836">
    <property type="entry name" value="GRDP-like"/>
</dbReference>
<organism evidence="1 2">
    <name type="scientific">Candidatus Vogelbacteria bacterium CG10_big_fil_rev_8_21_14_0_10_50_13</name>
    <dbReference type="NCBI Taxonomy" id="1975044"/>
    <lineage>
        <taxon>Bacteria</taxon>
        <taxon>Candidatus Vogeliibacteriota</taxon>
    </lineage>
</organism>
<dbReference type="PANTHER" id="PTHR34365:SF7">
    <property type="entry name" value="GLYCINE-RICH DOMAIN-CONTAINING PROTEIN 1"/>
    <property type="match status" value="1"/>
</dbReference>
<dbReference type="EMBL" id="PCYJ01000014">
    <property type="protein sequence ID" value="PIR45564.1"/>
    <property type="molecule type" value="Genomic_DNA"/>
</dbReference>
<protein>
    <recommendedName>
        <fullName evidence="3">Glycine-rich domain-containing protein-like</fullName>
    </recommendedName>
</protein>
<gene>
    <name evidence="1" type="ORF">COV09_00775</name>
</gene>
<dbReference type="AlphaFoldDB" id="A0A2H0RHR5"/>
<accession>A0A2H0RHR5</accession>
<evidence type="ECO:0000313" key="1">
    <source>
        <dbReference type="EMBL" id="PIR45564.1"/>
    </source>
</evidence>
<dbReference type="PANTHER" id="PTHR34365">
    <property type="entry name" value="ENOLASE (DUF1399)"/>
    <property type="match status" value="1"/>
</dbReference>
<dbReference type="Proteomes" id="UP000230906">
    <property type="component" value="Unassembled WGS sequence"/>
</dbReference>
<name>A0A2H0RHR5_9BACT</name>
<proteinExistence type="predicted"/>
<reference evidence="1 2" key="1">
    <citation type="submission" date="2017-09" db="EMBL/GenBank/DDBJ databases">
        <title>Depth-based differentiation of microbial function through sediment-hosted aquifers and enrichment of novel symbionts in the deep terrestrial subsurface.</title>
        <authorList>
            <person name="Probst A.J."/>
            <person name="Ladd B."/>
            <person name="Jarett J.K."/>
            <person name="Geller-Mcgrath D.E."/>
            <person name="Sieber C.M."/>
            <person name="Emerson J.B."/>
            <person name="Anantharaman K."/>
            <person name="Thomas B.C."/>
            <person name="Malmstrom R."/>
            <person name="Stieglmeier M."/>
            <person name="Klingl A."/>
            <person name="Woyke T."/>
            <person name="Ryan C.M."/>
            <person name="Banfield J.F."/>
        </authorList>
    </citation>
    <scope>NUCLEOTIDE SEQUENCE [LARGE SCALE GENOMIC DNA]</scope>
    <source>
        <strain evidence="1">CG10_big_fil_rev_8_21_14_0_10_50_13</strain>
    </source>
</reference>